<protein>
    <recommendedName>
        <fullName evidence="3">HEPN domain-containing protein</fullName>
    </recommendedName>
</protein>
<accession>A0A448VKY1</accession>
<dbReference type="AlphaFoldDB" id="A0A448VKY1"/>
<evidence type="ECO:0000313" key="2">
    <source>
        <dbReference type="Proteomes" id="UP000272771"/>
    </source>
</evidence>
<dbReference type="Gene3D" id="1.20.120.330">
    <property type="entry name" value="Nucleotidyltransferases domain 2"/>
    <property type="match status" value="1"/>
</dbReference>
<dbReference type="Proteomes" id="UP000272771">
    <property type="component" value="Chromosome"/>
</dbReference>
<dbReference type="RefSeq" id="WP_004282732.1">
    <property type="nucleotide sequence ID" value="NZ_CAUJRG010000002.1"/>
</dbReference>
<reference evidence="1 2" key="1">
    <citation type="submission" date="2018-12" db="EMBL/GenBank/DDBJ databases">
        <authorList>
            <consortium name="Pathogen Informatics"/>
        </authorList>
    </citation>
    <scope>NUCLEOTIDE SEQUENCE [LARGE SCALE GENOMIC DNA]</scope>
    <source>
        <strain evidence="1 2">NCTC12742</strain>
    </source>
</reference>
<dbReference type="STRING" id="28091.SAMEA3174300_01301"/>
<dbReference type="EMBL" id="LR134533">
    <property type="protein sequence ID" value="VEJ50418.1"/>
    <property type="molecule type" value="Genomic_DNA"/>
</dbReference>
<organism evidence="1 2">
    <name type="scientific">Neisseria weaveri</name>
    <dbReference type="NCBI Taxonomy" id="28091"/>
    <lineage>
        <taxon>Bacteria</taxon>
        <taxon>Pseudomonadati</taxon>
        <taxon>Pseudomonadota</taxon>
        <taxon>Betaproteobacteria</taxon>
        <taxon>Neisseriales</taxon>
        <taxon>Neisseriaceae</taxon>
        <taxon>Neisseria</taxon>
    </lineage>
</organism>
<proteinExistence type="predicted"/>
<evidence type="ECO:0008006" key="3">
    <source>
        <dbReference type="Google" id="ProtNLM"/>
    </source>
</evidence>
<sequence>MIDPKDFVDSAKTMIGENEIGNRNAVSRMYYGVYHTGLQFAFNCLGFTYTSGYSMHKQLIDFFKQQNRRDLKVIGRQMEKLRNARNEADYTLETYVSPEDAKLDLRMAFQTISQIQQLQERP</sequence>
<gene>
    <name evidence="1" type="ORF">NCTC12742_00680</name>
</gene>
<keyword evidence="2" id="KW-1185">Reference proteome</keyword>
<evidence type="ECO:0000313" key="1">
    <source>
        <dbReference type="EMBL" id="VEJ50418.1"/>
    </source>
</evidence>
<name>A0A448VKY1_9NEIS</name>
<dbReference type="OrthoDB" id="8602182at2"/>